<evidence type="ECO:0000313" key="1">
    <source>
        <dbReference type="EMBL" id="KZP27147.1"/>
    </source>
</evidence>
<gene>
    <name evidence="1" type="ORF">FIBSPDRAFT_692577</name>
</gene>
<evidence type="ECO:0008006" key="3">
    <source>
        <dbReference type="Google" id="ProtNLM"/>
    </source>
</evidence>
<accession>A0A166QHE8</accession>
<reference evidence="1 2" key="1">
    <citation type="journal article" date="2016" name="Mol. Biol. Evol.">
        <title>Comparative Genomics of Early-Diverging Mushroom-Forming Fungi Provides Insights into the Origins of Lignocellulose Decay Capabilities.</title>
        <authorList>
            <person name="Nagy L.G."/>
            <person name="Riley R."/>
            <person name="Tritt A."/>
            <person name="Adam C."/>
            <person name="Daum C."/>
            <person name="Floudas D."/>
            <person name="Sun H."/>
            <person name="Yadav J.S."/>
            <person name="Pangilinan J."/>
            <person name="Larsson K.H."/>
            <person name="Matsuura K."/>
            <person name="Barry K."/>
            <person name="Labutti K."/>
            <person name="Kuo R."/>
            <person name="Ohm R.A."/>
            <person name="Bhattacharya S.S."/>
            <person name="Shirouzu T."/>
            <person name="Yoshinaga Y."/>
            <person name="Martin F.M."/>
            <person name="Grigoriev I.V."/>
            <person name="Hibbett D.S."/>
        </authorList>
    </citation>
    <scope>NUCLEOTIDE SEQUENCE [LARGE SCALE GENOMIC DNA]</scope>
    <source>
        <strain evidence="1 2">CBS 109695</strain>
    </source>
</reference>
<feature type="non-terminal residue" evidence="1">
    <location>
        <position position="93"/>
    </location>
</feature>
<dbReference type="AlphaFoldDB" id="A0A166QHE8"/>
<dbReference type="Proteomes" id="UP000076532">
    <property type="component" value="Unassembled WGS sequence"/>
</dbReference>
<proteinExistence type="predicted"/>
<protein>
    <recommendedName>
        <fullName evidence="3">DDE Tnp4 domain-containing protein</fullName>
    </recommendedName>
</protein>
<keyword evidence="2" id="KW-1185">Reference proteome</keyword>
<sequence>MVVTGNTIRHTGERFQRSNETIANYFKVCVRFFSGGPFYRKYVVLPGDDAPIPDKILHNPKFKYFKGALGALDGSHIPCAPPKEVRPMYRNRK</sequence>
<dbReference type="STRING" id="436010.A0A166QHE8"/>
<dbReference type="EMBL" id="KV417510">
    <property type="protein sequence ID" value="KZP27147.1"/>
    <property type="molecule type" value="Genomic_DNA"/>
</dbReference>
<dbReference type="OrthoDB" id="1681765at2759"/>
<evidence type="ECO:0000313" key="2">
    <source>
        <dbReference type="Proteomes" id="UP000076532"/>
    </source>
</evidence>
<name>A0A166QHE8_9AGAM</name>
<organism evidence="1 2">
    <name type="scientific">Athelia psychrophila</name>
    <dbReference type="NCBI Taxonomy" id="1759441"/>
    <lineage>
        <taxon>Eukaryota</taxon>
        <taxon>Fungi</taxon>
        <taxon>Dikarya</taxon>
        <taxon>Basidiomycota</taxon>
        <taxon>Agaricomycotina</taxon>
        <taxon>Agaricomycetes</taxon>
        <taxon>Agaricomycetidae</taxon>
        <taxon>Atheliales</taxon>
        <taxon>Atheliaceae</taxon>
        <taxon>Athelia</taxon>
    </lineage>
</organism>